<gene>
    <name evidence="3" type="ORF">ERS137967_02932</name>
</gene>
<feature type="domain" description="YheO-like" evidence="1">
    <location>
        <begin position="19"/>
        <end position="127"/>
    </location>
</feature>
<name>A0ABP1YKB4_9GAMM</name>
<dbReference type="Proteomes" id="UP000040578">
    <property type="component" value="Unassembled WGS sequence"/>
</dbReference>
<comment type="caution">
    <text evidence="3">The sequence shown here is derived from an EMBL/GenBank/DDBJ whole genome shotgun (WGS) entry which is preliminary data.</text>
</comment>
<evidence type="ECO:0000259" key="1">
    <source>
        <dbReference type="Pfam" id="PF08348"/>
    </source>
</evidence>
<dbReference type="Pfam" id="PF08348">
    <property type="entry name" value="PAS_6"/>
    <property type="match status" value="1"/>
</dbReference>
<dbReference type="EMBL" id="CPYD01000012">
    <property type="protein sequence ID" value="CNE94733.1"/>
    <property type="molecule type" value="Genomic_DNA"/>
</dbReference>
<dbReference type="InterPro" id="IPR013559">
    <property type="entry name" value="YheO"/>
</dbReference>
<keyword evidence="4" id="KW-1185">Reference proteome</keyword>
<dbReference type="InterPro" id="IPR039445">
    <property type="entry name" value="DauR-like_HTH"/>
</dbReference>
<evidence type="ECO:0000313" key="4">
    <source>
        <dbReference type="Proteomes" id="UP000040578"/>
    </source>
</evidence>
<evidence type="ECO:0000313" key="3">
    <source>
        <dbReference type="EMBL" id="CNE94733.1"/>
    </source>
</evidence>
<reference evidence="3 4" key="1">
    <citation type="submission" date="2015-03" db="EMBL/GenBank/DDBJ databases">
        <authorList>
            <consortium name="Pathogen Informatics"/>
            <person name="Murphy D."/>
        </authorList>
    </citation>
    <scope>NUCLEOTIDE SEQUENCE [LARGE SCALE GENOMIC DNA]</scope>
    <source>
        <strain evidence="4">type strain: CIP110231</strain>
    </source>
</reference>
<proteinExistence type="predicted"/>
<evidence type="ECO:0000259" key="2">
    <source>
        <dbReference type="Pfam" id="PF13309"/>
    </source>
</evidence>
<dbReference type="InterPro" id="IPR039446">
    <property type="entry name" value="DauR-like"/>
</dbReference>
<sequence>MSFGDNNSKMKLTEDQLLLRESKKIVEALGKTFAPLVEFVLHDLTHPEHAIVAIANNLSGREVGELATELGLSRIADPNFPEVLQNYPNQFPDGRPAKSTSIGLKNSKGEFIGALCLNMDISLFSAVSSSLAQLTQTLPNDIQENLQSPRLETLRARLEQFATALNTTPRGLTPAQRREVVRQLAEEGLMDLKNAQTVVASNLGVARSTVYTYLPTDEGS</sequence>
<dbReference type="Pfam" id="PF13309">
    <property type="entry name" value="HTH_22"/>
    <property type="match status" value="1"/>
</dbReference>
<organism evidence="3 4">
    <name type="scientific">Yersinia nurmii</name>
    <dbReference type="NCBI Taxonomy" id="685706"/>
    <lineage>
        <taxon>Bacteria</taxon>
        <taxon>Pseudomonadati</taxon>
        <taxon>Pseudomonadota</taxon>
        <taxon>Gammaproteobacteria</taxon>
        <taxon>Enterobacterales</taxon>
        <taxon>Yersiniaceae</taxon>
        <taxon>Yersinia</taxon>
    </lineage>
</organism>
<protein>
    <submittedName>
        <fullName evidence="3">Yheo-like PAS domain</fullName>
    </submittedName>
</protein>
<feature type="domain" description="Transcriptional regulator DauR-like HTH" evidence="2">
    <location>
        <begin position="154"/>
        <end position="214"/>
    </location>
</feature>
<accession>A0ABP1YKB4</accession>
<dbReference type="PANTHER" id="PTHR35568">
    <property type="entry name" value="TRANSCRIPTIONAL REGULATOR DAUR"/>
    <property type="match status" value="1"/>
</dbReference>
<dbReference type="PANTHER" id="PTHR35568:SF1">
    <property type="entry name" value="TRANSCRIPTIONAL REGULATOR DAUR"/>
    <property type="match status" value="1"/>
</dbReference>